<evidence type="ECO:0000313" key="2">
    <source>
        <dbReference type="Proteomes" id="UP000324222"/>
    </source>
</evidence>
<accession>A0A5B7K0Z1</accession>
<proteinExistence type="predicted"/>
<keyword evidence="2" id="KW-1185">Reference proteome</keyword>
<evidence type="ECO:0000313" key="1">
    <source>
        <dbReference type="EMBL" id="MPD02731.1"/>
    </source>
</evidence>
<dbReference type="EMBL" id="VSRR010132849">
    <property type="protein sequence ID" value="MPD02731.1"/>
    <property type="molecule type" value="Genomic_DNA"/>
</dbReference>
<gene>
    <name evidence="1" type="ORF">E2C01_098329</name>
</gene>
<dbReference type="AlphaFoldDB" id="A0A5B7K0Z1"/>
<name>A0A5B7K0Z1_PORTR</name>
<comment type="caution">
    <text evidence="1">The sequence shown here is derived from an EMBL/GenBank/DDBJ whole genome shotgun (WGS) entry which is preliminary data.</text>
</comment>
<dbReference type="Proteomes" id="UP000324222">
    <property type="component" value="Unassembled WGS sequence"/>
</dbReference>
<sequence length="62" mass="6797">MKNEKCFGQNLLRAVTALGAALGEKVTVGFGQGPHVLLFRLRPQASEIIIHLQCLILDKELP</sequence>
<protein>
    <submittedName>
        <fullName evidence="1">Uncharacterized protein</fullName>
    </submittedName>
</protein>
<reference evidence="1 2" key="1">
    <citation type="submission" date="2019-05" db="EMBL/GenBank/DDBJ databases">
        <title>Another draft genome of Portunus trituberculatus and its Hox gene families provides insights of decapod evolution.</title>
        <authorList>
            <person name="Jeong J.-H."/>
            <person name="Song I."/>
            <person name="Kim S."/>
            <person name="Choi T."/>
            <person name="Kim D."/>
            <person name="Ryu S."/>
            <person name="Kim W."/>
        </authorList>
    </citation>
    <scope>NUCLEOTIDE SEQUENCE [LARGE SCALE GENOMIC DNA]</scope>
    <source>
        <tissue evidence="1">Muscle</tissue>
    </source>
</reference>
<organism evidence="1 2">
    <name type="scientific">Portunus trituberculatus</name>
    <name type="common">Swimming crab</name>
    <name type="synonym">Neptunus trituberculatus</name>
    <dbReference type="NCBI Taxonomy" id="210409"/>
    <lineage>
        <taxon>Eukaryota</taxon>
        <taxon>Metazoa</taxon>
        <taxon>Ecdysozoa</taxon>
        <taxon>Arthropoda</taxon>
        <taxon>Crustacea</taxon>
        <taxon>Multicrustacea</taxon>
        <taxon>Malacostraca</taxon>
        <taxon>Eumalacostraca</taxon>
        <taxon>Eucarida</taxon>
        <taxon>Decapoda</taxon>
        <taxon>Pleocyemata</taxon>
        <taxon>Brachyura</taxon>
        <taxon>Eubrachyura</taxon>
        <taxon>Portunoidea</taxon>
        <taxon>Portunidae</taxon>
        <taxon>Portuninae</taxon>
        <taxon>Portunus</taxon>
    </lineage>
</organism>